<gene>
    <name evidence="2" type="ORF">CDAR_407591</name>
</gene>
<protein>
    <submittedName>
        <fullName evidence="2">Uncharacterized protein</fullName>
    </submittedName>
</protein>
<feature type="region of interest" description="Disordered" evidence="1">
    <location>
        <begin position="1"/>
        <end position="37"/>
    </location>
</feature>
<organism evidence="2 3">
    <name type="scientific">Caerostris darwini</name>
    <dbReference type="NCBI Taxonomy" id="1538125"/>
    <lineage>
        <taxon>Eukaryota</taxon>
        <taxon>Metazoa</taxon>
        <taxon>Ecdysozoa</taxon>
        <taxon>Arthropoda</taxon>
        <taxon>Chelicerata</taxon>
        <taxon>Arachnida</taxon>
        <taxon>Araneae</taxon>
        <taxon>Araneomorphae</taxon>
        <taxon>Entelegynae</taxon>
        <taxon>Araneoidea</taxon>
        <taxon>Araneidae</taxon>
        <taxon>Caerostris</taxon>
    </lineage>
</organism>
<comment type="caution">
    <text evidence="2">The sequence shown here is derived from an EMBL/GenBank/DDBJ whole genome shotgun (WGS) entry which is preliminary data.</text>
</comment>
<reference evidence="2 3" key="1">
    <citation type="submission" date="2021-06" db="EMBL/GenBank/DDBJ databases">
        <title>Caerostris darwini draft genome.</title>
        <authorList>
            <person name="Kono N."/>
            <person name="Arakawa K."/>
        </authorList>
    </citation>
    <scope>NUCLEOTIDE SEQUENCE [LARGE SCALE GENOMIC DNA]</scope>
</reference>
<feature type="compositionally biased region" description="Polar residues" evidence="1">
    <location>
        <begin position="24"/>
        <end position="36"/>
    </location>
</feature>
<evidence type="ECO:0000313" key="2">
    <source>
        <dbReference type="EMBL" id="GIY02980.1"/>
    </source>
</evidence>
<keyword evidence="3" id="KW-1185">Reference proteome</keyword>
<feature type="compositionally biased region" description="Basic residues" evidence="1">
    <location>
        <begin position="1"/>
        <end position="10"/>
    </location>
</feature>
<dbReference type="Proteomes" id="UP001054837">
    <property type="component" value="Unassembled WGS sequence"/>
</dbReference>
<dbReference type="EMBL" id="BPLQ01003766">
    <property type="protein sequence ID" value="GIY02980.1"/>
    <property type="molecule type" value="Genomic_DNA"/>
</dbReference>
<dbReference type="AlphaFoldDB" id="A0AAV4Q1T0"/>
<sequence>MGIRGRKRSLRPSGVPCVPRASPGKTTSSATVRCTPTSRSSSTALCATASSRARTTSSTTRKRRTDYCSDCETHALKVIAYFGSFSFQKLEGENI</sequence>
<evidence type="ECO:0000313" key="3">
    <source>
        <dbReference type="Proteomes" id="UP001054837"/>
    </source>
</evidence>
<evidence type="ECO:0000256" key="1">
    <source>
        <dbReference type="SAM" id="MobiDB-lite"/>
    </source>
</evidence>
<name>A0AAV4Q1T0_9ARAC</name>
<proteinExistence type="predicted"/>
<accession>A0AAV4Q1T0</accession>